<feature type="domain" description="EamA" evidence="7">
    <location>
        <begin position="16"/>
        <end position="151"/>
    </location>
</feature>
<feature type="transmembrane region" description="Helical" evidence="6">
    <location>
        <begin position="135"/>
        <end position="156"/>
    </location>
</feature>
<keyword evidence="2" id="KW-1003">Cell membrane</keyword>
<feature type="transmembrane region" description="Helical" evidence="6">
    <location>
        <begin position="282"/>
        <end position="300"/>
    </location>
</feature>
<dbReference type="InterPro" id="IPR000620">
    <property type="entry name" value="EamA_dom"/>
</dbReference>
<feature type="domain" description="EamA" evidence="7">
    <location>
        <begin position="165"/>
        <end position="299"/>
    </location>
</feature>
<feature type="transmembrane region" description="Helical" evidence="6">
    <location>
        <begin position="259"/>
        <end position="276"/>
    </location>
</feature>
<evidence type="ECO:0000256" key="2">
    <source>
        <dbReference type="ARBA" id="ARBA00022475"/>
    </source>
</evidence>
<evidence type="ECO:0000256" key="4">
    <source>
        <dbReference type="ARBA" id="ARBA00022989"/>
    </source>
</evidence>
<evidence type="ECO:0000256" key="3">
    <source>
        <dbReference type="ARBA" id="ARBA00022692"/>
    </source>
</evidence>
<gene>
    <name evidence="8" type="ORF">SAMN05192560_0145</name>
</gene>
<dbReference type="RefSeq" id="WP_089374309.1">
    <property type="nucleotide sequence ID" value="NZ_FZOA01000001.1"/>
</dbReference>
<feature type="transmembrane region" description="Helical" evidence="6">
    <location>
        <begin position="195"/>
        <end position="214"/>
    </location>
</feature>
<evidence type="ECO:0000256" key="5">
    <source>
        <dbReference type="ARBA" id="ARBA00023136"/>
    </source>
</evidence>
<name>A0A238XSC6_9PROT</name>
<dbReference type="InterPro" id="IPR051258">
    <property type="entry name" value="Diverse_Substrate_Transporter"/>
</dbReference>
<keyword evidence="5 6" id="KW-0472">Membrane</keyword>
<dbReference type="PANTHER" id="PTHR42920:SF5">
    <property type="entry name" value="EAMA DOMAIN-CONTAINING PROTEIN"/>
    <property type="match status" value="1"/>
</dbReference>
<accession>A0A238XSC6</accession>
<protein>
    <submittedName>
        <fullName evidence="8">EamA domain-containing membrane protein RarD</fullName>
    </submittedName>
</protein>
<organism evidence="8 9">
    <name type="scientific">Methylobacillus rhizosphaerae</name>
    <dbReference type="NCBI Taxonomy" id="551994"/>
    <lineage>
        <taxon>Bacteria</taxon>
        <taxon>Pseudomonadati</taxon>
        <taxon>Pseudomonadota</taxon>
        <taxon>Betaproteobacteria</taxon>
        <taxon>Nitrosomonadales</taxon>
        <taxon>Methylophilaceae</taxon>
        <taxon>Methylobacillus</taxon>
    </lineage>
</organism>
<keyword evidence="4 6" id="KW-1133">Transmembrane helix</keyword>
<keyword evidence="3 6" id="KW-0812">Transmembrane</keyword>
<dbReference type="Proteomes" id="UP000198305">
    <property type="component" value="Unassembled WGS sequence"/>
</dbReference>
<feature type="transmembrane region" description="Helical" evidence="6">
    <location>
        <begin position="111"/>
        <end position="128"/>
    </location>
</feature>
<evidence type="ECO:0000313" key="9">
    <source>
        <dbReference type="Proteomes" id="UP000198305"/>
    </source>
</evidence>
<dbReference type="AlphaFoldDB" id="A0A238XSC6"/>
<dbReference type="InterPro" id="IPR037185">
    <property type="entry name" value="EmrE-like"/>
</dbReference>
<sequence>MTNLFKGLFDSRQHMLGVAFALLSAIGFSAKAIFVKLAYVEPVDAVTLLALRMAFSVPFFVFAMFHGQAQATPMTRRDWLAVLLLGLVGYYLASYLDFLGLQYISAGLERLILFLYPTMVVLISALVFREHIGRTVILALLLSYVGIALVFVHDFHSAVDGLFLGSSLVFASALAYAIYLVGAGHTIARIGSMRFTAYAMTVACLACIAQFLLTHPLDELQQSSRVYALSIGMALFSTVLPAFALAAAMRRIGSMQTSMIGALGPVATIYLAYVFLDEQLSLIQLVGSVLVLIGVMMISLRKKG</sequence>
<dbReference type="PANTHER" id="PTHR42920">
    <property type="entry name" value="OS03G0707200 PROTEIN-RELATED"/>
    <property type="match status" value="1"/>
</dbReference>
<dbReference type="GO" id="GO:0005886">
    <property type="term" value="C:plasma membrane"/>
    <property type="evidence" value="ECO:0007669"/>
    <property type="project" value="UniProtKB-SubCell"/>
</dbReference>
<dbReference type="OrthoDB" id="9813617at2"/>
<feature type="transmembrane region" description="Helical" evidence="6">
    <location>
        <begin position="162"/>
        <end position="183"/>
    </location>
</feature>
<dbReference type="Gene3D" id="1.10.3730.20">
    <property type="match status" value="1"/>
</dbReference>
<evidence type="ECO:0000313" key="8">
    <source>
        <dbReference type="EMBL" id="SNR61620.1"/>
    </source>
</evidence>
<reference evidence="9" key="1">
    <citation type="submission" date="2017-06" db="EMBL/GenBank/DDBJ databases">
        <authorList>
            <person name="Varghese N."/>
            <person name="Submissions S."/>
        </authorList>
    </citation>
    <scope>NUCLEOTIDE SEQUENCE [LARGE SCALE GENOMIC DNA]</scope>
    <source>
        <strain evidence="9">Ca-68</strain>
    </source>
</reference>
<feature type="transmembrane region" description="Helical" evidence="6">
    <location>
        <begin position="48"/>
        <end position="67"/>
    </location>
</feature>
<comment type="subcellular location">
    <subcellularLocation>
        <location evidence="1">Cell membrane</location>
        <topology evidence="1">Multi-pass membrane protein</topology>
    </subcellularLocation>
</comment>
<evidence type="ECO:0000256" key="1">
    <source>
        <dbReference type="ARBA" id="ARBA00004651"/>
    </source>
</evidence>
<evidence type="ECO:0000256" key="6">
    <source>
        <dbReference type="SAM" id="Phobius"/>
    </source>
</evidence>
<dbReference type="SUPFAM" id="SSF103481">
    <property type="entry name" value="Multidrug resistance efflux transporter EmrE"/>
    <property type="match status" value="2"/>
</dbReference>
<keyword evidence="9" id="KW-1185">Reference proteome</keyword>
<feature type="transmembrane region" description="Helical" evidence="6">
    <location>
        <begin position="79"/>
        <end position="105"/>
    </location>
</feature>
<dbReference type="EMBL" id="FZOA01000001">
    <property type="protein sequence ID" value="SNR61620.1"/>
    <property type="molecule type" value="Genomic_DNA"/>
</dbReference>
<feature type="transmembrane region" description="Helical" evidence="6">
    <location>
        <begin position="226"/>
        <end position="247"/>
    </location>
</feature>
<evidence type="ECO:0000259" key="7">
    <source>
        <dbReference type="Pfam" id="PF00892"/>
    </source>
</evidence>
<proteinExistence type="predicted"/>
<dbReference type="Pfam" id="PF00892">
    <property type="entry name" value="EamA"/>
    <property type="match status" value="2"/>
</dbReference>